<accession>A0ABR9N2K8</accession>
<keyword evidence="3" id="KW-1185">Reference proteome</keyword>
<gene>
    <name evidence="2" type="ORF">IHE71_16290</name>
</gene>
<evidence type="ECO:0000256" key="1">
    <source>
        <dbReference type="SAM" id="Coils"/>
    </source>
</evidence>
<keyword evidence="1" id="KW-0175">Coiled coil</keyword>
<comment type="caution">
    <text evidence="2">The sequence shown here is derived from an EMBL/GenBank/DDBJ whole genome shotgun (WGS) entry which is preliminary data.</text>
</comment>
<reference evidence="2 3" key="1">
    <citation type="submission" date="2020-10" db="EMBL/GenBank/DDBJ databases">
        <title>Myceligenerans pegani sp. nov., an endophytic actinomycete isolated from Peganum harmala L. in Xinjiang, China.</title>
        <authorList>
            <person name="Xin L."/>
        </authorList>
    </citation>
    <scope>NUCLEOTIDE SEQUENCE [LARGE SCALE GENOMIC DNA]</scope>
    <source>
        <strain evidence="2 3">TRM65318</strain>
    </source>
</reference>
<evidence type="ECO:0000313" key="3">
    <source>
        <dbReference type="Proteomes" id="UP000625527"/>
    </source>
</evidence>
<evidence type="ECO:0000313" key="2">
    <source>
        <dbReference type="EMBL" id="MBE1877252.1"/>
    </source>
</evidence>
<dbReference type="EMBL" id="JADAQT010000098">
    <property type="protein sequence ID" value="MBE1877252.1"/>
    <property type="molecule type" value="Genomic_DNA"/>
</dbReference>
<proteinExistence type="predicted"/>
<name>A0ABR9N2K8_9MICO</name>
<protein>
    <recommendedName>
        <fullName evidence="4">WXG100 family type VII secretion target</fullName>
    </recommendedName>
</protein>
<dbReference type="RefSeq" id="WP_192863808.1">
    <property type="nucleotide sequence ID" value="NZ_JADAQT010000098.1"/>
</dbReference>
<dbReference type="Proteomes" id="UP000625527">
    <property type="component" value="Unassembled WGS sequence"/>
</dbReference>
<sequence>MADVIVTKEVLEDAATDLKNINDEFKNMSAMWEGGDIWGHELVRNAMDDFIDNWWVKREKLQVQLDDLTKKMDQAKEAWNETEDALASSFDEQPA</sequence>
<evidence type="ECO:0008006" key="4">
    <source>
        <dbReference type="Google" id="ProtNLM"/>
    </source>
</evidence>
<organism evidence="2 3">
    <name type="scientific">Myceligenerans pegani</name>
    <dbReference type="NCBI Taxonomy" id="2776917"/>
    <lineage>
        <taxon>Bacteria</taxon>
        <taxon>Bacillati</taxon>
        <taxon>Actinomycetota</taxon>
        <taxon>Actinomycetes</taxon>
        <taxon>Micrococcales</taxon>
        <taxon>Promicromonosporaceae</taxon>
        <taxon>Myceligenerans</taxon>
    </lineage>
</organism>
<dbReference type="Gene3D" id="1.10.287.1060">
    <property type="entry name" value="ESAT-6-like"/>
    <property type="match status" value="1"/>
</dbReference>
<feature type="coiled-coil region" evidence="1">
    <location>
        <begin position="58"/>
        <end position="85"/>
    </location>
</feature>